<comment type="similarity">
    <text evidence="1 4">Belongs to the glycosyl hydrolase 43 family.</text>
</comment>
<organism evidence="6 7">
    <name type="scientific">Agromyces atrinae</name>
    <dbReference type="NCBI Taxonomy" id="592376"/>
    <lineage>
        <taxon>Bacteria</taxon>
        <taxon>Bacillati</taxon>
        <taxon>Actinomycetota</taxon>
        <taxon>Actinomycetes</taxon>
        <taxon>Micrococcales</taxon>
        <taxon>Microbacteriaceae</taxon>
        <taxon>Agromyces</taxon>
    </lineage>
</organism>
<sequence length="304" mass="32653">MTGVIRPGEVIVDEAGAIAQLHGIGVQRVGDRFYAWGENKAAGSTFTAVSCYSSTDLATWRFEGEALTAGEGDLAADRIVERPKVLEHPDGHFVMFLHIDSADYADARVGFAVADAPAGPYRYLGSERPLGNLSRDIGVYQEDGVGYLLSEDRVNGLHLYRLAPDYLSVEAIVATTLKDDGSHGYESPTLIREGGLYYLFGSDLTGWAMNDNMVSTATDLAGPWSPWAGIAPAGSATFESQMSVVVPVDGGHVYIGDRWTPDDLRTSPAVWLPIEIGDGVATLRWRDEWTIADLRGAAAPGDDA</sequence>
<dbReference type="PANTHER" id="PTHR22925:SF3">
    <property type="entry name" value="GLYCOSYL HYDROLASE FAMILY PROTEIN 43"/>
    <property type="match status" value="1"/>
</dbReference>
<dbReference type="Gene3D" id="2.115.10.20">
    <property type="entry name" value="Glycosyl hydrolase domain, family 43"/>
    <property type="match status" value="1"/>
</dbReference>
<evidence type="ECO:0000313" key="7">
    <source>
        <dbReference type="Proteomes" id="UP000292686"/>
    </source>
</evidence>
<keyword evidence="7" id="KW-1185">Reference proteome</keyword>
<dbReference type="PANTHER" id="PTHR22925">
    <property type="entry name" value="GLYCOSYL HYDROLASE 43 FAMILY MEMBER"/>
    <property type="match status" value="1"/>
</dbReference>
<name>A0A4Q2MDX2_9MICO</name>
<gene>
    <name evidence="5" type="ORF">BJ972_001951</name>
    <name evidence="6" type="ORF">ESP50_03985</name>
</gene>
<keyword evidence="3 4" id="KW-0326">Glycosidase</keyword>
<dbReference type="OrthoDB" id="231241at2"/>
<evidence type="ECO:0000256" key="1">
    <source>
        <dbReference type="ARBA" id="ARBA00009865"/>
    </source>
</evidence>
<evidence type="ECO:0000256" key="2">
    <source>
        <dbReference type="ARBA" id="ARBA00022801"/>
    </source>
</evidence>
<evidence type="ECO:0000256" key="3">
    <source>
        <dbReference type="ARBA" id="ARBA00023295"/>
    </source>
</evidence>
<dbReference type="SUPFAM" id="SSF75005">
    <property type="entry name" value="Arabinanase/levansucrase/invertase"/>
    <property type="match status" value="1"/>
</dbReference>
<dbReference type="AlphaFoldDB" id="A0A4Q2MDX2"/>
<dbReference type="Proteomes" id="UP000292686">
    <property type="component" value="Unassembled WGS sequence"/>
</dbReference>
<dbReference type="GO" id="GO:0004553">
    <property type="term" value="F:hydrolase activity, hydrolyzing O-glycosyl compounds"/>
    <property type="evidence" value="ECO:0007669"/>
    <property type="project" value="InterPro"/>
</dbReference>
<proteinExistence type="inferred from homology"/>
<dbReference type="CDD" id="cd18821">
    <property type="entry name" value="GH43_Pc3Gal43A-like"/>
    <property type="match status" value="1"/>
</dbReference>
<keyword evidence="2 4" id="KW-0378">Hydrolase</keyword>
<reference evidence="6 7" key="1">
    <citation type="submission" date="2019-01" db="EMBL/GenBank/DDBJ databases">
        <title>Agromyces.</title>
        <authorList>
            <person name="Li J."/>
        </authorList>
    </citation>
    <scope>NUCLEOTIDE SEQUENCE [LARGE SCALE GENOMIC DNA]</scope>
    <source>
        <strain evidence="6 7">DSM 23870</strain>
    </source>
</reference>
<accession>A0A4Q2MDX2</accession>
<dbReference type="InterPro" id="IPR023296">
    <property type="entry name" value="Glyco_hydro_beta-prop_sf"/>
</dbReference>
<evidence type="ECO:0000313" key="5">
    <source>
        <dbReference type="EMBL" id="NYD67432.1"/>
    </source>
</evidence>
<evidence type="ECO:0000313" key="8">
    <source>
        <dbReference type="Proteomes" id="UP000581087"/>
    </source>
</evidence>
<dbReference type="InterPro" id="IPR006710">
    <property type="entry name" value="Glyco_hydro_43"/>
</dbReference>
<dbReference type="EMBL" id="SDPM01000001">
    <property type="protein sequence ID" value="RXZ88341.1"/>
    <property type="molecule type" value="Genomic_DNA"/>
</dbReference>
<dbReference type="EMBL" id="JACCBI010000001">
    <property type="protein sequence ID" value="NYD67432.1"/>
    <property type="molecule type" value="Genomic_DNA"/>
</dbReference>
<reference evidence="5 8" key="2">
    <citation type="submission" date="2020-07" db="EMBL/GenBank/DDBJ databases">
        <title>Sequencing the genomes of 1000 actinobacteria strains.</title>
        <authorList>
            <person name="Klenk H.-P."/>
        </authorList>
    </citation>
    <scope>NUCLEOTIDE SEQUENCE [LARGE SCALE GENOMIC DNA]</scope>
    <source>
        <strain evidence="5 8">DSM 23870</strain>
    </source>
</reference>
<evidence type="ECO:0000256" key="4">
    <source>
        <dbReference type="RuleBase" id="RU361187"/>
    </source>
</evidence>
<dbReference type="RefSeq" id="WP_129172606.1">
    <property type="nucleotide sequence ID" value="NZ_JACCBI010000001.1"/>
</dbReference>
<dbReference type="GO" id="GO:0005975">
    <property type="term" value="P:carbohydrate metabolic process"/>
    <property type="evidence" value="ECO:0007669"/>
    <property type="project" value="InterPro"/>
</dbReference>
<dbReference type="Pfam" id="PF04616">
    <property type="entry name" value="Glyco_hydro_43"/>
    <property type="match status" value="1"/>
</dbReference>
<protein>
    <recommendedName>
        <fullName evidence="9">Glycosyl hydrolase family 43</fullName>
    </recommendedName>
</protein>
<evidence type="ECO:0008006" key="9">
    <source>
        <dbReference type="Google" id="ProtNLM"/>
    </source>
</evidence>
<evidence type="ECO:0000313" key="6">
    <source>
        <dbReference type="EMBL" id="RXZ88341.1"/>
    </source>
</evidence>
<dbReference type="Proteomes" id="UP000581087">
    <property type="component" value="Unassembled WGS sequence"/>
</dbReference>
<comment type="caution">
    <text evidence="6">The sequence shown here is derived from an EMBL/GenBank/DDBJ whole genome shotgun (WGS) entry which is preliminary data.</text>
</comment>